<protein>
    <submittedName>
        <fullName evidence="2">Sugar phosphate isomerase/epimerase family protein</fullName>
    </submittedName>
</protein>
<dbReference type="GO" id="GO:0016853">
    <property type="term" value="F:isomerase activity"/>
    <property type="evidence" value="ECO:0007669"/>
    <property type="project" value="UniProtKB-KW"/>
</dbReference>
<dbReference type="PANTHER" id="PTHR12110:SF21">
    <property type="entry name" value="XYLOSE ISOMERASE-LIKE TIM BARREL DOMAIN-CONTAINING PROTEIN"/>
    <property type="match status" value="1"/>
</dbReference>
<keyword evidence="2" id="KW-0413">Isomerase</keyword>
<proteinExistence type="predicted"/>
<dbReference type="PANTHER" id="PTHR12110">
    <property type="entry name" value="HYDROXYPYRUVATE ISOMERASE"/>
    <property type="match status" value="1"/>
</dbReference>
<name>A0ABV4VAE1_9BACL</name>
<sequence>MVMGTIPLTRLAGMNEHFPLYSLDYFLDAMVELEIEHIELWGGSPHLYVEDVTLRQIGGIRKEIERRGLNVICFTPEQCVYPVNIAAREKDIRERSLRYFTKALEAAAELGTDLLQIVPGWGYRSEPVGEAWERSRDSLQQLSRKAEELGVTMVLEQLEPFESNLVTNTETQARMLREVGSDRLKAVVDTCPMHAAGETFDDCFQALGNDLRHIHFIDSDHLTWGDGQLPLRDYLNQLSKHGYPGYLTLEICAERYLLDPVGPLKKGLQAVREALGQ</sequence>
<dbReference type="Proteomes" id="UP001575622">
    <property type="component" value="Unassembled WGS sequence"/>
</dbReference>
<organism evidence="2 3">
    <name type="scientific">Paenibacillus oleatilyticus</name>
    <dbReference type="NCBI Taxonomy" id="2594886"/>
    <lineage>
        <taxon>Bacteria</taxon>
        <taxon>Bacillati</taxon>
        <taxon>Bacillota</taxon>
        <taxon>Bacilli</taxon>
        <taxon>Bacillales</taxon>
        <taxon>Paenibacillaceae</taxon>
        <taxon>Paenibacillus</taxon>
    </lineage>
</organism>
<dbReference type="EMBL" id="JBHDLN010000023">
    <property type="protein sequence ID" value="MFB0846591.1"/>
    <property type="molecule type" value="Genomic_DNA"/>
</dbReference>
<accession>A0ABV4VAE1</accession>
<dbReference type="InterPro" id="IPR036237">
    <property type="entry name" value="Xyl_isomerase-like_sf"/>
</dbReference>
<dbReference type="RefSeq" id="WP_373956537.1">
    <property type="nucleotide sequence ID" value="NZ_JBHDLN010000023.1"/>
</dbReference>
<comment type="caution">
    <text evidence="2">The sequence shown here is derived from an EMBL/GenBank/DDBJ whole genome shotgun (WGS) entry which is preliminary data.</text>
</comment>
<dbReference type="SUPFAM" id="SSF51658">
    <property type="entry name" value="Xylose isomerase-like"/>
    <property type="match status" value="1"/>
</dbReference>
<evidence type="ECO:0000259" key="1">
    <source>
        <dbReference type="Pfam" id="PF01261"/>
    </source>
</evidence>
<evidence type="ECO:0000313" key="3">
    <source>
        <dbReference type="Proteomes" id="UP001575622"/>
    </source>
</evidence>
<gene>
    <name evidence="2" type="ORF">ACEU3E_30785</name>
</gene>
<dbReference type="InterPro" id="IPR050312">
    <property type="entry name" value="IolE/XylAMocC-like"/>
</dbReference>
<evidence type="ECO:0000313" key="2">
    <source>
        <dbReference type="EMBL" id="MFB0846591.1"/>
    </source>
</evidence>
<dbReference type="Gene3D" id="3.20.20.150">
    <property type="entry name" value="Divalent-metal-dependent TIM barrel enzymes"/>
    <property type="match status" value="1"/>
</dbReference>
<dbReference type="InterPro" id="IPR013022">
    <property type="entry name" value="Xyl_isomerase-like_TIM-brl"/>
</dbReference>
<reference evidence="2 3" key="1">
    <citation type="submission" date="2024-09" db="EMBL/GenBank/DDBJ databases">
        <authorList>
            <person name="Makale K.P.P."/>
            <person name="Makhzoum A."/>
            <person name="Rantong G."/>
            <person name="Rahube T.O."/>
        </authorList>
    </citation>
    <scope>NUCLEOTIDE SEQUENCE [LARGE SCALE GENOMIC DNA]</scope>
    <source>
        <strain evidence="2 3">KM_D13</strain>
    </source>
</reference>
<feature type="domain" description="Xylose isomerase-like TIM barrel" evidence="1">
    <location>
        <begin position="28"/>
        <end position="273"/>
    </location>
</feature>
<keyword evidence="3" id="KW-1185">Reference proteome</keyword>
<dbReference type="Pfam" id="PF01261">
    <property type="entry name" value="AP_endonuc_2"/>
    <property type="match status" value="1"/>
</dbReference>